<feature type="chain" id="PRO_5040167406" evidence="14">
    <location>
        <begin position="28"/>
        <end position="330"/>
    </location>
</feature>
<comment type="pathway">
    <text evidence="12">Protein modification.</text>
</comment>
<gene>
    <name evidence="15" type="primary">EOG090X09EZ</name>
</gene>
<evidence type="ECO:0000256" key="10">
    <source>
        <dbReference type="ARBA" id="ARBA00023136"/>
    </source>
</evidence>
<dbReference type="AlphaFoldDB" id="A0A9N6WQ90"/>
<dbReference type="GO" id="GO:0015693">
    <property type="term" value="P:magnesium ion transport"/>
    <property type="evidence" value="ECO:0007669"/>
    <property type="project" value="UniProtKB-ARBA"/>
</dbReference>
<dbReference type="SUPFAM" id="SSF52833">
    <property type="entry name" value="Thioredoxin-like"/>
    <property type="match status" value="1"/>
</dbReference>
<evidence type="ECO:0000313" key="15">
    <source>
        <dbReference type="EMBL" id="CAG4642643.1"/>
    </source>
</evidence>
<feature type="transmembrane region" description="Helical" evidence="13">
    <location>
        <begin position="186"/>
        <end position="205"/>
    </location>
</feature>
<dbReference type="Pfam" id="PF04756">
    <property type="entry name" value="OST3_OST6"/>
    <property type="match status" value="1"/>
</dbReference>
<keyword evidence="7" id="KW-0256">Endoplasmic reticulum</keyword>
<keyword evidence="5 13" id="KW-0812">Transmembrane</keyword>
<comment type="similarity">
    <text evidence="3">Belongs to the OST3/OST6 family.</text>
</comment>
<dbReference type="GO" id="GO:0018279">
    <property type="term" value="P:protein N-linked glycosylation via asparagine"/>
    <property type="evidence" value="ECO:0007669"/>
    <property type="project" value="TreeGrafter"/>
</dbReference>
<keyword evidence="8" id="KW-0460">Magnesium</keyword>
<keyword evidence="6 14" id="KW-0732">Signal</keyword>
<organism evidence="15">
    <name type="scientific">Evadne anonyx</name>
    <dbReference type="NCBI Taxonomy" id="141404"/>
    <lineage>
        <taxon>Eukaryota</taxon>
        <taxon>Metazoa</taxon>
        <taxon>Ecdysozoa</taxon>
        <taxon>Arthropoda</taxon>
        <taxon>Crustacea</taxon>
        <taxon>Branchiopoda</taxon>
        <taxon>Diplostraca</taxon>
        <taxon>Cladocera</taxon>
        <taxon>Onychopoda</taxon>
        <taxon>Podonidae</taxon>
        <taxon>Evadne</taxon>
    </lineage>
</organism>
<dbReference type="Gene3D" id="3.40.30.10">
    <property type="entry name" value="Glutaredoxin"/>
    <property type="match status" value="1"/>
</dbReference>
<feature type="signal peptide" evidence="14">
    <location>
        <begin position="1"/>
        <end position="27"/>
    </location>
</feature>
<reference evidence="15" key="1">
    <citation type="submission" date="2021-04" db="EMBL/GenBank/DDBJ databases">
        <authorList>
            <person name="Cornetti L."/>
        </authorList>
    </citation>
    <scope>NUCLEOTIDE SEQUENCE</scope>
</reference>
<evidence type="ECO:0000256" key="14">
    <source>
        <dbReference type="SAM" id="SignalP"/>
    </source>
</evidence>
<keyword evidence="9 13" id="KW-1133">Transmembrane helix</keyword>
<evidence type="ECO:0000256" key="13">
    <source>
        <dbReference type="SAM" id="Phobius"/>
    </source>
</evidence>
<feature type="transmembrane region" description="Helical" evidence="13">
    <location>
        <begin position="217"/>
        <end position="236"/>
    </location>
</feature>
<dbReference type="GO" id="GO:0008250">
    <property type="term" value="C:oligosaccharyltransferase complex"/>
    <property type="evidence" value="ECO:0007669"/>
    <property type="project" value="TreeGrafter"/>
</dbReference>
<sequence>MAKGDILKLIGLTGFVFLLTLSSLGECQKKKFESSSLTDRYQQIMDLSSKRTVIRLNGNKYRELVRSSPRNYSVVVMFTAMSPKRQCTICRHALDEYQIVANSLRYQQVFTNQLFFSLVDFDEAQDVFQQLKLNTAPVIMHFPAKGKPKKADTMDIQRVGFAAEAISRWVGEQTEIQIRVLRPPNYSATIALVALFAVIGGLLYLRRNNLEFLYNKTMWAVLSLFLVFTMTSGQMWNHIRGPPFVHRTNTGNIAYVHGSSQGQFVLETYIVMGISALTVLGMILLTEAASGKGDIRKRRIMSVIGLGLMAFFFSLILSIFRSKAGGYPYR</sequence>
<keyword evidence="4" id="KW-0813">Transport</keyword>
<dbReference type="InterPro" id="IPR021149">
    <property type="entry name" value="OligosaccharylTrfase_OST3/OST6"/>
</dbReference>
<dbReference type="InterPro" id="IPR036249">
    <property type="entry name" value="Thioredoxin-like_sf"/>
</dbReference>
<evidence type="ECO:0000256" key="12">
    <source>
        <dbReference type="ARBA" id="ARBA00043952"/>
    </source>
</evidence>
<feature type="transmembrane region" description="Helical" evidence="13">
    <location>
        <begin position="300"/>
        <end position="320"/>
    </location>
</feature>
<evidence type="ECO:0000256" key="9">
    <source>
        <dbReference type="ARBA" id="ARBA00022989"/>
    </source>
</evidence>
<protein>
    <submittedName>
        <fullName evidence="15">EOG090X09EZ</fullName>
    </submittedName>
</protein>
<dbReference type="PANTHER" id="PTHR12692">
    <property type="entry name" value="DOLICHYL-DIPHOSPHOOLIGOSACCHARIDE--PROTEIN GLYCOSYLTRANSFERASE-RELATED"/>
    <property type="match status" value="1"/>
</dbReference>
<dbReference type="PANTHER" id="PTHR12692:SF0">
    <property type="entry name" value="GH11935P"/>
    <property type="match status" value="1"/>
</dbReference>
<keyword evidence="10 13" id="KW-0472">Membrane</keyword>
<evidence type="ECO:0000256" key="5">
    <source>
        <dbReference type="ARBA" id="ARBA00022692"/>
    </source>
</evidence>
<evidence type="ECO:0000256" key="3">
    <source>
        <dbReference type="ARBA" id="ARBA00009561"/>
    </source>
</evidence>
<evidence type="ECO:0000256" key="4">
    <source>
        <dbReference type="ARBA" id="ARBA00022448"/>
    </source>
</evidence>
<evidence type="ECO:0000256" key="8">
    <source>
        <dbReference type="ARBA" id="ARBA00022842"/>
    </source>
</evidence>
<evidence type="ECO:0000256" key="2">
    <source>
        <dbReference type="ARBA" id="ARBA00004477"/>
    </source>
</evidence>
<comment type="subcellular location">
    <subcellularLocation>
        <location evidence="2">Endoplasmic reticulum membrane</location>
        <topology evidence="2">Multi-pass membrane protein</topology>
    </subcellularLocation>
</comment>
<accession>A0A9N6WQ90</accession>
<evidence type="ECO:0000256" key="11">
    <source>
        <dbReference type="ARBA" id="ARBA00023157"/>
    </source>
</evidence>
<proteinExistence type="inferred from homology"/>
<evidence type="ECO:0000256" key="1">
    <source>
        <dbReference type="ARBA" id="ARBA00002791"/>
    </source>
</evidence>
<feature type="transmembrane region" description="Helical" evidence="13">
    <location>
        <begin position="269"/>
        <end position="288"/>
    </location>
</feature>
<dbReference type="EMBL" id="OC985988">
    <property type="protein sequence ID" value="CAG4642643.1"/>
    <property type="molecule type" value="Genomic_DNA"/>
</dbReference>
<evidence type="ECO:0000256" key="7">
    <source>
        <dbReference type="ARBA" id="ARBA00022824"/>
    </source>
</evidence>
<name>A0A9N6WQ90_9CRUS</name>
<evidence type="ECO:0000256" key="6">
    <source>
        <dbReference type="ARBA" id="ARBA00022729"/>
    </source>
</evidence>
<comment type="function">
    <text evidence="1">Subunit of the oligosaccharyl transferase (OST) complex that catalyzes the initial transfer of a defined glycan (Glc(3)Man(9)GlcNAc(2) in eukaryotes) from the lipid carrier dolichol-pyrophosphate to an asparagine residue within an Asn-X-Ser/Thr consensus motif in nascent polypeptide chains, the first step in protein N-glycosylation. N-glycosylation occurs cotranslationally and the complex associates with the Sec61 complex at the channel-forming translocon complex that mediates protein translocation across the endoplasmic reticulum (ER). All subunits are required for a maximal enzyme activity.</text>
</comment>
<dbReference type="FunFam" id="3.40.30.10:FF:000009">
    <property type="entry name" value="Tumor suppressor candidate 3"/>
    <property type="match status" value="1"/>
</dbReference>
<keyword evidence="11" id="KW-1015">Disulfide bond</keyword>